<evidence type="ECO:0000313" key="3">
    <source>
        <dbReference type="Proteomes" id="UP001443914"/>
    </source>
</evidence>
<keyword evidence="3" id="KW-1185">Reference proteome</keyword>
<dbReference type="InterPro" id="IPR056592">
    <property type="entry name" value="Beta-prop_At3g26010-like"/>
</dbReference>
<evidence type="ECO:0000313" key="2">
    <source>
        <dbReference type="EMBL" id="KAK9697101.1"/>
    </source>
</evidence>
<evidence type="ECO:0000259" key="1">
    <source>
        <dbReference type="Pfam" id="PF24750"/>
    </source>
</evidence>
<protein>
    <recommendedName>
        <fullName evidence="1">F-box protein At3g26010-like beta-propeller domain-containing protein</fullName>
    </recommendedName>
</protein>
<dbReference type="PANTHER" id="PTHR31672:SF13">
    <property type="entry name" value="F-BOX PROTEIN CPR30-LIKE"/>
    <property type="match status" value="1"/>
</dbReference>
<dbReference type="Proteomes" id="UP001443914">
    <property type="component" value="Unassembled WGS sequence"/>
</dbReference>
<proteinExistence type="predicted"/>
<accession>A0AAW1J2L8</accession>
<feature type="domain" description="F-box protein At3g26010-like beta-propeller" evidence="1">
    <location>
        <begin position="105"/>
        <end position="303"/>
    </location>
</feature>
<dbReference type="InterPro" id="IPR017451">
    <property type="entry name" value="F-box-assoc_interact_dom"/>
</dbReference>
<name>A0AAW1J2L8_SAPOF</name>
<dbReference type="NCBIfam" id="TIGR01640">
    <property type="entry name" value="F_box_assoc_1"/>
    <property type="match status" value="1"/>
</dbReference>
<sequence>MAKRSPQTTDLCLMNSDIPFDVLSRLPADKLVQLRHVSKQWQKFISDAGFRDFHTKKAEPISISGYFFQERFEYSEIDVKTLSYIPLCAQKTEIYRDVLSFLPEKVTILGSSNGLVCCRSCIPSRDPSIYICNPVTKESTKLKWDNFQRRDNIFFSFEPTSSPVNAVRDYKLVKVFETEDFTDGKEDYFFAFEIYDWETKKWRKSKEVCHSEDSLCTNKRILLKDILYCLTDGLQILTFDIENELSFLISLPLTITDSKFPEICLGESDGVLNCVVLSQDALLVWALVDRFTPKWDLVTFIPFEEMEQENPEHLFNLTERVKKSASETAPWMHLLAFKDGNLFLRVSNSAFSFDIQSRKMQSLCSILDLGRQVIVAPTVVPYAMTLAPLANQ</sequence>
<dbReference type="EMBL" id="JBDFQZ010000008">
    <property type="protein sequence ID" value="KAK9697101.1"/>
    <property type="molecule type" value="Genomic_DNA"/>
</dbReference>
<organism evidence="2 3">
    <name type="scientific">Saponaria officinalis</name>
    <name type="common">Common soapwort</name>
    <name type="synonym">Lychnis saponaria</name>
    <dbReference type="NCBI Taxonomy" id="3572"/>
    <lineage>
        <taxon>Eukaryota</taxon>
        <taxon>Viridiplantae</taxon>
        <taxon>Streptophyta</taxon>
        <taxon>Embryophyta</taxon>
        <taxon>Tracheophyta</taxon>
        <taxon>Spermatophyta</taxon>
        <taxon>Magnoliopsida</taxon>
        <taxon>eudicotyledons</taxon>
        <taxon>Gunneridae</taxon>
        <taxon>Pentapetalae</taxon>
        <taxon>Caryophyllales</taxon>
        <taxon>Caryophyllaceae</taxon>
        <taxon>Caryophylleae</taxon>
        <taxon>Saponaria</taxon>
    </lineage>
</organism>
<dbReference type="AlphaFoldDB" id="A0AAW1J2L8"/>
<comment type="caution">
    <text evidence="2">The sequence shown here is derived from an EMBL/GenBank/DDBJ whole genome shotgun (WGS) entry which is preliminary data.</text>
</comment>
<dbReference type="InterPro" id="IPR050796">
    <property type="entry name" value="SCF_F-box_component"/>
</dbReference>
<dbReference type="PANTHER" id="PTHR31672">
    <property type="entry name" value="BNACNNG10540D PROTEIN"/>
    <property type="match status" value="1"/>
</dbReference>
<dbReference type="Pfam" id="PF24750">
    <property type="entry name" value="b-prop_At3g26010-like"/>
    <property type="match status" value="1"/>
</dbReference>
<reference evidence="2" key="1">
    <citation type="submission" date="2024-03" db="EMBL/GenBank/DDBJ databases">
        <title>WGS assembly of Saponaria officinalis var. Norfolk2.</title>
        <authorList>
            <person name="Jenkins J."/>
            <person name="Shu S."/>
            <person name="Grimwood J."/>
            <person name="Barry K."/>
            <person name="Goodstein D."/>
            <person name="Schmutz J."/>
            <person name="Leebens-Mack J."/>
            <person name="Osbourn A."/>
        </authorList>
    </citation>
    <scope>NUCLEOTIDE SEQUENCE [LARGE SCALE GENOMIC DNA]</scope>
    <source>
        <strain evidence="2">JIC</strain>
    </source>
</reference>
<dbReference type="InterPro" id="IPR036047">
    <property type="entry name" value="F-box-like_dom_sf"/>
</dbReference>
<dbReference type="SUPFAM" id="SSF81383">
    <property type="entry name" value="F-box domain"/>
    <property type="match status" value="1"/>
</dbReference>
<gene>
    <name evidence="2" type="ORF">RND81_08G015200</name>
</gene>